<dbReference type="GO" id="GO:0016423">
    <property type="term" value="F:tRNA (guanine) methyltransferase activity"/>
    <property type="evidence" value="ECO:0007669"/>
    <property type="project" value="TreeGrafter"/>
</dbReference>
<organism evidence="6 7">
    <name type="scientific">Amycolatopsis taiwanensis</name>
    <dbReference type="NCBI Taxonomy" id="342230"/>
    <lineage>
        <taxon>Bacteria</taxon>
        <taxon>Bacillati</taxon>
        <taxon>Actinomycetota</taxon>
        <taxon>Actinomycetes</taxon>
        <taxon>Pseudonocardiales</taxon>
        <taxon>Pseudonocardiaceae</taxon>
        <taxon>Amycolatopsis</taxon>
    </lineage>
</organism>
<gene>
    <name evidence="6" type="ORF">Atai01_42410</name>
</gene>
<evidence type="ECO:0000259" key="5">
    <source>
        <dbReference type="Pfam" id="PF01555"/>
    </source>
</evidence>
<dbReference type="PRINTS" id="PR00508">
    <property type="entry name" value="S21N4MTFRASE"/>
</dbReference>
<dbReference type="GO" id="GO:0008170">
    <property type="term" value="F:N-methyltransferase activity"/>
    <property type="evidence" value="ECO:0007669"/>
    <property type="project" value="InterPro"/>
</dbReference>
<feature type="domain" description="DNA methylase N-4/N-6" evidence="5">
    <location>
        <begin position="90"/>
        <end position="174"/>
    </location>
</feature>
<dbReference type="EMBL" id="BSTI01000009">
    <property type="protein sequence ID" value="GLY67622.1"/>
    <property type="molecule type" value="Genomic_DNA"/>
</dbReference>
<feature type="region of interest" description="Disordered" evidence="4">
    <location>
        <begin position="386"/>
        <end position="411"/>
    </location>
</feature>
<evidence type="ECO:0000256" key="3">
    <source>
        <dbReference type="RuleBase" id="RU362026"/>
    </source>
</evidence>
<dbReference type="PANTHER" id="PTHR14911">
    <property type="entry name" value="THUMP DOMAIN-CONTAINING"/>
    <property type="match status" value="1"/>
</dbReference>
<evidence type="ECO:0000256" key="1">
    <source>
        <dbReference type="ARBA" id="ARBA00022603"/>
    </source>
</evidence>
<sequence length="411" mass="43815">MTTPSPHSPETAAATPAHPKGILMAHAHPSNPRHSAAPGSISRSAGEPTMPIPRTLIDALDTTATEPNTPAGSEPTDPPAHPGVTDPGELPVSVWVTAQTSPAAQRKGRYVTDSTAHPAKMLPAVAAHAIGHYTRPGEVVFDPMAGSGTTLVEAIDAGRRAVGVEHEPHWVAVARANLELARERGHDHDAQIVHGDARQLPHLLPERYRGQVALVVTSPPYGPSTHGQVVTAGTDSPDGKVHKYHHRYGNQLDRGNLANVGHHRLLAGFTRILTGCAAILRPGGHIAITVRPWREHSELIDLPSQIIACGQAAGLVPVERCVALLARVADNDLVARGSFFQRDFIRKQREAGLPLHLIAHEDVLVLRTPFSRWSSGGVTNLRDSRRLASGRSHHAENPSVGGLGLSERRAA</sequence>
<dbReference type="EC" id="2.1.1.-" evidence="3"/>
<comment type="similarity">
    <text evidence="3">Belongs to the N(4)/N(6)-methyltransferase family.</text>
</comment>
<evidence type="ECO:0000313" key="6">
    <source>
        <dbReference type="EMBL" id="GLY67622.1"/>
    </source>
</evidence>
<evidence type="ECO:0000313" key="7">
    <source>
        <dbReference type="Proteomes" id="UP001165136"/>
    </source>
</evidence>
<dbReference type="GO" id="GO:0030488">
    <property type="term" value="P:tRNA methylation"/>
    <property type="evidence" value="ECO:0007669"/>
    <property type="project" value="TreeGrafter"/>
</dbReference>
<feature type="region of interest" description="Disordered" evidence="4">
    <location>
        <begin position="1"/>
        <end position="89"/>
    </location>
</feature>
<dbReference type="Pfam" id="PF01555">
    <property type="entry name" value="N6_N4_Mtase"/>
    <property type="match status" value="1"/>
</dbReference>
<evidence type="ECO:0000256" key="4">
    <source>
        <dbReference type="SAM" id="MobiDB-lite"/>
    </source>
</evidence>
<keyword evidence="2" id="KW-0808">Transferase</keyword>
<dbReference type="AlphaFoldDB" id="A0A9W6R4T1"/>
<dbReference type="GO" id="GO:0003677">
    <property type="term" value="F:DNA binding"/>
    <property type="evidence" value="ECO:0007669"/>
    <property type="project" value="InterPro"/>
</dbReference>
<reference evidence="6" key="1">
    <citation type="submission" date="2023-03" db="EMBL/GenBank/DDBJ databases">
        <title>Amycolatopsis taiwanensis NBRC 103393.</title>
        <authorList>
            <person name="Ichikawa N."/>
            <person name="Sato H."/>
            <person name="Tonouchi N."/>
        </authorList>
    </citation>
    <scope>NUCLEOTIDE SEQUENCE</scope>
    <source>
        <strain evidence="6">NBRC 103393</strain>
    </source>
</reference>
<proteinExistence type="inferred from homology"/>
<dbReference type="InterPro" id="IPR001091">
    <property type="entry name" value="RM_Methyltransferase"/>
</dbReference>
<dbReference type="Proteomes" id="UP001165136">
    <property type="component" value="Unassembled WGS sequence"/>
</dbReference>
<dbReference type="CDD" id="cd02440">
    <property type="entry name" value="AdoMet_MTases"/>
    <property type="match status" value="1"/>
</dbReference>
<dbReference type="InterPro" id="IPR029063">
    <property type="entry name" value="SAM-dependent_MTases_sf"/>
</dbReference>
<protein>
    <recommendedName>
        <fullName evidence="3">Methyltransferase</fullName>
        <ecNumber evidence="3">2.1.1.-</ecNumber>
    </recommendedName>
</protein>
<evidence type="ECO:0000256" key="2">
    <source>
        <dbReference type="ARBA" id="ARBA00022679"/>
    </source>
</evidence>
<comment type="caution">
    <text evidence="6">The sequence shown here is derived from an EMBL/GenBank/DDBJ whole genome shotgun (WGS) entry which is preliminary data.</text>
</comment>
<keyword evidence="7" id="KW-1185">Reference proteome</keyword>
<dbReference type="PANTHER" id="PTHR14911:SF13">
    <property type="entry name" value="TRNA (GUANINE(6)-N2)-METHYLTRANSFERASE THUMP3"/>
    <property type="match status" value="1"/>
</dbReference>
<name>A0A9W6R4T1_9PSEU</name>
<feature type="compositionally biased region" description="Polar residues" evidence="4">
    <location>
        <begin position="62"/>
        <end position="71"/>
    </location>
</feature>
<keyword evidence="1" id="KW-0489">Methyltransferase</keyword>
<accession>A0A9W6R4T1</accession>
<dbReference type="Gene3D" id="3.40.50.150">
    <property type="entry name" value="Vaccinia Virus protein VP39"/>
    <property type="match status" value="2"/>
</dbReference>
<dbReference type="InterPro" id="IPR002941">
    <property type="entry name" value="DNA_methylase_N4/N6"/>
</dbReference>
<dbReference type="SUPFAM" id="SSF53335">
    <property type="entry name" value="S-adenosyl-L-methionine-dependent methyltransferases"/>
    <property type="match status" value="1"/>
</dbReference>